<name>A0A2H4VAE4_9EURY</name>
<dbReference type="AlphaFoldDB" id="A0A2H4VAE4"/>
<dbReference type="RefSeq" id="WP_100905044.1">
    <property type="nucleotide sequence ID" value="NZ_CP017766.1"/>
</dbReference>
<organism evidence="8 10">
    <name type="scientific">Methanobacterium subterraneum</name>
    <dbReference type="NCBI Taxonomy" id="59277"/>
    <lineage>
        <taxon>Archaea</taxon>
        <taxon>Methanobacteriati</taxon>
        <taxon>Methanobacteriota</taxon>
        <taxon>Methanomada group</taxon>
        <taxon>Methanobacteria</taxon>
        <taxon>Methanobacteriales</taxon>
        <taxon>Methanobacteriaceae</taxon>
        <taxon>Methanobacterium</taxon>
    </lineage>
</organism>
<evidence type="ECO:0000256" key="6">
    <source>
        <dbReference type="ARBA" id="ARBA00023136"/>
    </source>
</evidence>
<dbReference type="PANTHER" id="PTHR39087:SF2">
    <property type="entry name" value="UPF0104 MEMBRANE PROTEIN MJ1595"/>
    <property type="match status" value="1"/>
</dbReference>
<evidence type="ECO:0000256" key="1">
    <source>
        <dbReference type="ARBA" id="ARBA00004651"/>
    </source>
</evidence>
<evidence type="ECO:0000256" key="4">
    <source>
        <dbReference type="ARBA" id="ARBA00022692"/>
    </source>
</evidence>
<evidence type="ECO:0000313" key="11">
    <source>
        <dbReference type="Proteomes" id="UP000591058"/>
    </source>
</evidence>
<feature type="transmembrane region" description="Helical" evidence="7">
    <location>
        <begin position="33"/>
        <end position="51"/>
    </location>
</feature>
<feature type="transmembrane region" description="Helical" evidence="7">
    <location>
        <begin position="213"/>
        <end position="238"/>
    </location>
</feature>
<keyword evidence="5 7" id="KW-1133">Transmembrane helix</keyword>
<sequence>MKRYYVFLVSILLLALLIIWIGPQQMWDVIKTANPWLILLAVGIHLFVVWIRSLRWGYIINQPWEFKKNFIVKTIGLFAGNFSPMRTAGEVLNAVAGKKINGITLSEGLSAGLTERFFDGVIVAVLLILCAFLLPKVRLIAIMGVLASLGLLVVIYLINWREDTSLWIYHRIHSILRFLPISEEVVENFYLKFTEGLRSMIEYTKTFSSFKNLLVVFLFTAVSWLLECVRLYVVFVAFNVEINFVAIIIIFLLANIIGIVSALPGGIGSIELSLTGLFVLFGISSALGGSIALVDRLASFWVVTALGIIFCSYYAQDILEEIKEYTLGLKSSKKD</sequence>
<evidence type="ECO:0000313" key="9">
    <source>
        <dbReference type="EMBL" id="NMO09234.1"/>
    </source>
</evidence>
<feature type="transmembrane region" description="Helical" evidence="7">
    <location>
        <begin position="272"/>
        <end position="292"/>
    </location>
</feature>
<evidence type="ECO:0000256" key="3">
    <source>
        <dbReference type="ARBA" id="ARBA00022475"/>
    </source>
</evidence>
<dbReference type="OrthoDB" id="69982at2157"/>
<feature type="transmembrane region" description="Helical" evidence="7">
    <location>
        <begin position="117"/>
        <end position="134"/>
    </location>
</feature>
<dbReference type="GeneID" id="35120512"/>
<accession>A0A2H4VAE4</accession>
<feature type="transmembrane region" description="Helical" evidence="7">
    <location>
        <begin position="5"/>
        <end position="21"/>
    </location>
</feature>
<feature type="transmembrane region" description="Helical" evidence="7">
    <location>
        <begin position="244"/>
        <end position="265"/>
    </location>
</feature>
<dbReference type="PANTHER" id="PTHR39087">
    <property type="entry name" value="UPF0104 MEMBRANE PROTEIN MJ1595"/>
    <property type="match status" value="1"/>
</dbReference>
<comment type="similarity">
    <text evidence="2">Belongs to the UPF0104 family.</text>
</comment>
<dbReference type="EMBL" id="CP017766">
    <property type="protein sequence ID" value="AUB55066.1"/>
    <property type="molecule type" value="Genomic_DNA"/>
</dbReference>
<evidence type="ECO:0000313" key="8">
    <source>
        <dbReference type="EMBL" id="AUB55066.1"/>
    </source>
</evidence>
<keyword evidence="6 7" id="KW-0472">Membrane</keyword>
<dbReference type="NCBIfam" id="TIGR00374">
    <property type="entry name" value="flippase-like domain"/>
    <property type="match status" value="1"/>
</dbReference>
<dbReference type="InterPro" id="IPR022791">
    <property type="entry name" value="L-PG_synthase/AglD"/>
</dbReference>
<evidence type="ECO:0000256" key="5">
    <source>
        <dbReference type="ARBA" id="ARBA00022989"/>
    </source>
</evidence>
<gene>
    <name evidence="8" type="ORF">BK007_02920</name>
    <name evidence="9" type="ORF">HG719_05195</name>
</gene>
<evidence type="ECO:0000256" key="2">
    <source>
        <dbReference type="ARBA" id="ARBA00011061"/>
    </source>
</evidence>
<evidence type="ECO:0000313" key="10">
    <source>
        <dbReference type="Proteomes" id="UP000232806"/>
    </source>
</evidence>
<comment type="subcellular location">
    <subcellularLocation>
        <location evidence="1">Cell membrane</location>
        <topology evidence="1">Multi-pass membrane protein</topology>
    </subcellularLocation>
</comment>
<feature type="transmembrane region" description="Helical" evidence="7">
    <location>
        <begin position="298"/>
        <end position="315"/>
    </location>
</feature>
<proteinExistence type="inferred from homology"/>
<reference evidence="9 11" key="2">
    <citation type="submission" date="2020-04" db="EMBL/GenBank/DDBJ databases">
        <title>Draft genome of Methanobacterium subterraneum isolated from animal feces.</title>
        <authorList>
            <person name="Ouboter H.T."/>
            <person name="Berger S."/>
            <person name="Gungor E."/>
            <person name="Jetten M.S.M."/>
            <person name="Welte C.U."/>
        </authorList>
    </citation>
    <scope>NUCLEOTIDE SEQUENCE [LARGE SCALE GENOMIC DNA]</scope>
    <source>
        <strain evidence="9">HO_2020</strain>
    </source>
</reference>
<dbReference type="Proteomes" id="UP000591058">
    <property type="component" value="Unassembled WGS sequence"/>
</dbReference>
<dbReference type="Proteomes" id="UP000232806">
    <property type="component" value="Chromosome"/>
</dbReference>
<dbReference type="Pfam" id="PF03706">
    <property type="entry name" value="LPG_synthase_TM"/>
    <property type="match status" value="1"/>
</dbReference>
<protein>
    <submittedName>
        <fullName evidence="9">UPF0104 family protein</fullName>
    </submittedName>
</protein>
<dbReference type="EMBL" id="JABBYL010000017">
    <property type="protein sequence ID" value="NMO09234.1"/>
    <property type="molecule type" value="Genomic_DNA"/>
</dbReference>
<keyword evidence="3" id="KW-1003">Cell membrane</keyword>
<reference evidence="8 10" key="1">
    <citation type="submission" date="2016-10" db="EMBL/GenBank/DDBJ databases">
        <title>Comparative genomics between deep and shallow subseafloor isolates.</title>
        <authorList>
            <person name="Ishii S."/>
            <person name="Miller J.R."/>
            <person name="Sutton G."/>
            <person name="Suzuki S."/>
            <person name="Methe B."/>
            <person name="Inagaki F."/>
            <person name="Imachi H."/>
        </authorList>
    </citation>
    <scope>NUCLEOTIDE SEQUENCE [LARGE SCALE GENOMIC DNA]</scope>
    <source>
        <strain evidence="8 10">MO-MB1</strain>
    </source>
</reference>
<keyword evidence="4 7" id="KW-0812">Transmembrane</keyword>
<feature type="transmembrane region" description="Helical" evidence="7">
    <location>
        <begin position="140"/>
        <end position="158"/>
    </location>
</feature>
<dbReference type="GO" id="GO:0005886">
    <property type="term" value="C:plasma membrane"/>
    <property type="evidence" value="ECO:0007669"/>
    <property type="project" value="UniProtKB-SubCell"/>
</dbReference>
<evidence type="ECO:0000256" key="7">
    <source>
        <dbReference type="SAM" id="Phobius"/>
    </source>
</evidence>